<dbReference type="PANTHER" id="PTHR33434:SF2">
    <property type="entry name" value="FATTY ACID-BINDING PROTEIN TM_1468"/>
    <property type="match status" value="1"/>
</dbReference>
<dbReference type="EMBL" id="BMLY01000002">
    <property type="protein sequence ID" value="GGP25487.1"/>
    <property type="molecule type" value="Genomic_DNA"/>
</dbReference>
<dbReference type="Gene3D" id="3.30.1180.10">
    <property type="match status" value="1"/>
</dbReference>
<proteinExistence type="predicted"/>
<dbReference type="PANTHER" id="PTHR33434">
    <property type="entry name" value="DEGV DOMAIN-CONTAINING PROTEIN DR_1986-RELATED"/>
    <property type="match status" value="1"/>
</dbReference>
<dbReference type="InterPro" id="IPR050270">
    <property type="entry name" value="DegV_domain_contain"/>
</dbReference>
<protein>
    <submittedName>
        <fullName evidence="2">DegV domain-containing protein</fullName>
    </submittedName>
</protein>
<accession>A0ABQ2PJ37</accession>
<evidence type="ECO:0000313" key="2">
    <source>
        <dbReference type="EMBL" id="GGP25487.1"/>
    </source>
</evidence>
<dbReference type="SUPFAM" id="SSF82549">
    <property type="entry name" value="DAK1/DegV-like"/>
    <property type="match status" value="1"/>
</dbReference>
<gene>
    <name evidence="2" type="ORF">GCM10010971_13060</name>
</gene>
<reference evidence="3" key="1">
    <citation type="journal article" date="2019" name="Int. J. Syst. Evol. Microbiol.">
        <title>The Global Catalogue of Microorganisms (GCM) 10K type strain sequencing project: providing services to taxonomists for standard genome sequencing and annotation.</title>
        <authorList>
            <consortium name="The Broad Institute Genomics Platform"/>
            <consortium name="The Broad Institute Genome Sequencing Center for Infectious Disease"/>
            <person name="Wu L."/>
            <person name="Ma J."/>
        </authorList>
    </citation>
    <scope>NUCLEOTIDE SEQUENCE [LARGE SCALE GENOMIC DNA]</scope>
    <source>
        <strain evidence="3">CGMCC 1.8860</strain>
    </source>
</reference>
<keyword evidence="3" id="KW-1185">Reference proteome</keyword>
<name>A0ABQ2PJ37_9NEIS</name>
<dbReference type="NCBIfam" id="TIGR00762">
    <property type="entry name" value="DegV"/>
    <property type="match status" value="1"/>
</dbReference>
<keyword evidence="1" id="KW-0446">Lipid-binding</keyword>
<evidence type="ECO:0000256" key="1">
    <source>
        <dbReference type="ARBA" id="ARBA00023121"/>
    </source>
</evidence>
<organism evidence="2 3">
    <name type="scientific">Silvimonas amylolytica</name>
    <dbReference type="NCBI Taxonomy" id="449663"/>
    <lineage>
        <taxon>Bacteria</taxon>
        <taxon>Pseudomonadati</taxon>
        <taxon>Pseudomonadota</taxon>
        <taxon>Betaproteobacteria</taxon>
        <taxon>Neisseriales</taxon>
        <taxon>Chitinibacteraceae</taxon>
        <taxon>Silvimonas</taxon>
    </lineage>
</organism>
<dbReference type="InterPro" id="IPR003797">
    <property type="entry name" value="DegV"/>
</dbReference>
<sequence length="317" mass="34537">MRMRIGIVTDSCCDLPRSYLDEHGIVILPITIQDSEGQTFIDNRDTAATLKFYKERLESGNAGYESAPYTIEEIRKLFLDKLVVEFDYVFCLTVMSSRSKIHENASQAALGILNSYKPIRENANVTGPFSLRVFDTNNLFTGQGLIVGEVARMAAAGKSTLEIIRQIERLQKTTQAFLIPENLGQLRTQARRKGDKSVGLMSYMMGSALDIKPVIRGFQGDTEPVARIRGFETGVQKLFDVAVSHIETGLDAPIVTVSYGGDPARVAALPGFDRLQKAAQQHGVAVIVSEMSLTAGVNIGTGGVSVAFASPREATLD</sequence>
<evidence type="ECO:0000313" key="3">
    <source>
        <dbReference type="Proteomes" id="UP000621859"/>
    </source>
</evidence>
<dbReference type="Gene3D" id="3.40.50.10170">
    <property type="match status" value="1"/>
</dbReference>
<dbReference type="Proteomes" id="UP000621859">
    <property type="component" value="Unassembled WGS sequence"/>
</dbReference>
<comment type="caution">
    <text evidence="2">The sequence shown here is derived from an EMBL/GenBank/DDBJ whole genome shotgun (WGS) entry which is preliminary data.</text>
</comment>
<dbReference type="Pfam" id="PF02645">
    <property type="entry name" value="DegV"/>
    <property type="match status" value="1"/>
</dbReference>
<dbReference type="InterPro" id="IPR043168">
    <property type="entry name" value="DegV_C"/>
</dbReference>
<dbReference type="PROSITE" id="PS51482">
    <property type="entry name" value="DEGV"/>
    <property type="match status" value="1"/>
</dbReference>